<evidence type="ECO:0000256" key="1">
    <source>
        <dbReference type="SAM" id="MobiDB-lite"/>
    </source>
</evidence>
<feature type="region of interest" description="Disordered" evidence="1">
    <location>
        <begin position="110"/>
        <end position="129"/>
    </location>
</feature>
<gene>
    <name evidence="2" type="ORF">ORAREDHAP_LOCUS51061</name>
</gene>
<reference evidence="3" key="1">
    <citation type="journal article" date="2020" name="Genome Biol.">
        <title>Gamete binning: chromosome-level and haplotype-resolved genome assembly enabled by high-throughput single-cell sequencing of gamete genomes.</title>
        <authorList>
            <person name="Campoy J.A."/>
            <person name="Sun H."/>
            <person name="Goel M."/>
            <person name="Jiao W.-B."/>
            <person name="Folz-Donahue K."/>
            <person name="Wang N."/>
            <person name="Rubio M."/>
            <person name="Liu C."/>
            <person name="Kukat C."/>
            <person name="Ruiz D."/>
            <person name="Huettel B."/>
            <person name="Schneeberger K."/>
        </authorList>
    </citation>
    <scope>NUCLEOTIDE SEQUENCE [LARGE SCALE GENOMIC DNA]</scope>
    <source>
        <strain evidence="3">cv. Rojo Pasion</strain>
    </source>
</reference>
<name>A0A6J5Y8N8_PRUAR</name>
<protein>
    <submittedName>
        <fullName evidence="2">Uncharacterized protein</fullName>
    </submittedName>
</protein>
<accession>A0A6J5Y8N8</accession>
<keyword evidence="3" id="KW-1185">Reference proteome</keyword>
<evidence type="ECO:0000313" key="3">
    <source>
        <dbReference type="Proteomes" id="UP000507245"/>
    </source>
</evidence>
<sequence length="210" mass="24797">MSKESLRVVLEIIETVMKRSDALSGATDTVCMHREENRRPFWTVGGGGGGRAGFERVKILTHLVWPLFLYAESVLGFLHEPTIDFVNEVCDTEEERHRAMKSICRISDVGTTTPDKDAARDPEEFEASIPENPQEWTQEMWEYMYEKEQEKVRNFEEQQLALEKKKRIQKRDWMKHIEEDGKLRRRQVKERERELKWLGLNMSTVFHVLN</sequence>
<proteinExistence type="predicted"/>
<evidence type="ECO:0000313" key="2">
    <source>
        <dbReference type="EMBL" id="CAB4321791.1"/>
    </source>
</evidence>
<dbReference type="EMBL" id="CAEKKB010000008">
    <property type="protein sequence ID" value="CAB4321791.1"/>
    <property type="molecule type" value="Genomic_DNA"/>
</dbReference>
<organism evidence="2 3">
    <name type="scientific">Prunus armeniaca</name>
    <name type="common">Apricot</name>
    <name type="synonym">Armeniaca vulgaris</name>
    <dbReference type="NCBI Taxonomy" id="36596"/>
    <lineage>
        <taxon>Eukaryota</taxon>
        <taxon>Viridiplantae</taxon>
        <taxon>Streptophyta</taxon>
        <taxon>Embryophyta</taxon>
        <taxon>Tracheophyta</taxon>
        <taxon>Spermatophyta</taxon>
        <taxon>Magnoliopsida</taxon>
        <taxon>eudicotyledons</taxon>
        <taxon>Gunneridae</taxon>
        <taxon>Pentapetalae</taxon>
        <taxon>rosids</taxon>
        <taxon>fabids</taxon>
        <taxon>Rosales</taxon>
        <taxon>Rosaceae</taxon>
        <taxon>Amygdaloideae</taxon>
        <taxon>Amygdaleae</taxon>
        <taxon>Prunus</taxon>
    </lineage>
</organism>
<dbReference type="AlphaFoldDB" id="A0A6J5Y8N8"/>
<dbReference type="Proteomes" id="UP000507245">
    <property type="component" value="Unassembled WGS sequence"/>
</dbReference>